<keyword evidence="1" id="KW-0472">Membrane</keyword>
<evidence type="ECO:0000313" key="5">
    <source>
        <dbReference type="Proteomes" id="UP001570846"/>
    </source>
</evidence>
<evidence type="ECO:0000256" key="1">
    <source>
        <dbReference type="SAM" id="Phobius"/>
    </source>
</evidence>
<feature type="transmembrane region" description="Helical" evidence="1">
    <location>
        <begin position="86"/>
        <end position="104"/>
    </location>
</feature>
<keyword evidence="1" id="KW-0812">Transmembrane</keyword>
<keyword evidence="1" id="KW-1133">Transmembrane helix</keyword>
<sequence length="249" mass="29146">MTLLDVSFFEVTKYITHPISLVAYACALVTYYFISKNINDRKKLEANPEAYRATAERLDIKFVGIAKSERGTVTLRILNNRILSQLIIAFSLISGGLIIAYVSIRHSESENEFKRKEAEGLRADERRQDSLDYIENQIKMNLVNERQKRSVDLIIMRGKGIIDSVLSGQKRAWEVSFNYYSSDVMRVIREIEVARNYDNQYSKRIIDRSLEFRYTRFEDPRSQRAMDSAHAINDTRFYLLVLEEFRETL</sequence>
<dbReference type="Proteomes" id="UP000323866">
    <property type="component" value="Unassembled WGS sequence"/>
</dbReference>
<evidence type="ECO:0000313" key="3">
    <source>
        <dbReference type="EMBL" id="MFA1771630.1"/>
    </source>
</evidence>
<proteinExistence type="predicted"/>
<dbReference type="RefSeq" id="WP_149099911.1">
    <property type="nucleotide sequence ID" value="NZ_BMMG01000006.1"/>
</dbReference>
<dbReference type="EMBL" id="JBGOGF010000005">
    <property type="protein sequence ID" value="MFA1771630.1"/>
    <property type="molecule type" value="Genomic_DNA"/>
</dbReference>
<gene>
    <name evidence="3" type="ORF">ACD591_10030</name>
    <name evidence="2" type="ORF">FOE74_17445</name>
</gene>
<protein>
    <submittedName>
        <fullName evidence="2">Uncharacterized protein</fullName>
    </submittedName>
</protein>
<name>A0A5M8QBM1_9BACT</name>
<dbReference type="EMBL" id="VKKZ01000023">
    <property type="protein sequence ID" value="KAA6431892.1"/>
    <property type="molecule type" value="Genomic_DNA"/>
</dbReference>
<evidence type="ECO:0000313" key="2">
    <source>
        <dbReference type="EMBL" id="KAA6431892.1"/>
    </source>
</evidence>
<feature type="transmembrane region" description="Helical" evidence="1">
    <location>
        <begin position="14"/>
        <end position="34"/>
    </location>
</feature>
<evidence type="ECO:0000313" key="4">
    <source>
        <dbReference type="Proteomes" id="UP000323866"/>
    </source>
</evidence>
<dbReference type="Proteomes" id="UP001570846">
    <property type="component" value="Unassembled WGS sequence"/>
</dbReference>
<reference evidence="3 5" key="3">
    <citation type="submission" date="2024-08" db="EMBL/GenBank/DDBJ databases">
        <authorList>
            <person name="Wei W."/>
        </authorList>
    </citation>
    <scope>NUCLEOTIDE SEQUENCE [LARGE SCALE GENOMIC DNA]</scope>
    <source>
        <strain evidence="3 5">XU2</strain>
    </source>
</reference>
<accession>A0A5M8QBM1</accession>
<dbReference type="AlphaFoldDB" id="A0A5M8QBM1"/>
<organism evidence="2 4">
    <name type="scientific">Rufibacter glacialis</name>
    <dbReference type="NCBI Taxonomy" id="1259555"/>
    <lineage>
        <taxon>Bacteria</taxon>
        <taxon>Pseudomonadati</taxon>
        <taxon>Bacteroidota</taxon>
        <taxon>Cytophagia</taxon>
        <taxon>Cytophagales</taxon>
        <taxon>Hymenobacteraceae</taxon>
        <taxon>Rufibacter</taxon>
    </lineage>
</organism>
<keyword evidence="5" id="KW-1185">Reference proteome</keyword>
<comment type="caution">
    <text evidence="2">The sequence shown here is derived from an EMBL/GenBank/DDBJ whole genome shotgun (WGS) entry which is preliminary data.</text>
</comment>
<reference evidence="2 4" key="1">
    <citation type="submission" date="2019-07" db="EMBL/GenBank/DDBJ databases">
        <authorList>
            <person name="Qu J.-H."/>
        </authorList>
    </citation>
    <scope>NUCLEOTIDE SEQUENCE [LARGE SCALE GENOMIC DNA]</scope>
    <source>
        <strain evidence="2 4">MDT1-10-3</strain>
    </source>
</reference>
<reference evidence="2 4" key="2">
    <citation type="submission" date="2019-09" db="EMBL/GenBank/DDBJ databases">
        <title>A bacterium isolated from glacier soil.</title>
        <authorList>
            <person name="Liu Q."/>
        </authorList>
    </citation>
    <scope>NUCLEOTIDE SEQUENCE [LARGE SCALE GENOMIC DNA]</scope>
    <source>
        <strain evidence="2 4">MDT1-10-3</strain>
    </source>
</reference>